<dbReference type="EMBL" id="JASCZI010244235">
    <property type="protein sequence ID" value="MED6214007.1"/>
    <property type="molecule type" value="Genomic_DNA"/>
</dbReference>
<protein>
    <submittedName>
        <fullName evidence="1">Uncharacterized protein</fullName>
    </submittedName>
</protein>
<name>A0ABU6YUF1_9FABA</name>
<sequence>SSHFLCCFICVGHFLNETRNVTTKDVHQSLRKQLMEEAYSYDQGYTPWNFPSYQYHAPRYNAYQSNGYSDAYYGYEYSSPPYPDTHLLKLASKKLFSCYVRKGESFEKPKKESTIK</sequence>
<gene>
    <name evidence="1" type="ORF">PIB30_098867</name>
</gene>
<evidence type="ECO:0000313" key="2">
    <source>
        <dbReference type="Proteomes" id="UP001341840"/>
    </source>
</evidence>
<organism evidence="1 2">
    <name type="scientific">Stylosanthes scabra</name>
    <dbReference type="NCBI Taxonomy" id="79078"/>
    <lineage>
        <taxon>Eukaryota</taxon>
        <taxon>Viridiplantae</taxon>
        <taxon>Streptophyta</taxon>
        <taxon>Embryophyta</taxon>
        <taxon>Tracheophyta</taxon>
        <taxon>Spermatophyta</taxon>
        <taxon>Magnoliopsida</taxon>
        <taxon>eudicotyledons</taxon>
        <taxon>Gunneridae</taxon>
        <taxon>Pentapetalae</taxon>
        <taxon>rosids</taxon>
        <taxon>fabids</taxon>
        <taxon>Fabales</taxon>
        <taxon>Fabaceae</taxon>
        <taxon>Papilionoideae</taxon>
        <taxon>50 kb inversion clade</taxon>
        <taxon>dalbergioids sensu lato</taxon>
        <taxon>Dalbergieae</taxon>
        <taxon>Pterocarpus clade</taxon>
        <taxon>Stylosanthes</taxon>
    </lineage>
</organism>
<reference evidence="1 2" key="1">
    <citation type="journal article" date="2023" name="Plants (Basel)">
        <title>Bridging the Gap: Combining Genomics and Transcriptomics Approaches to Understand Stylosanthes scabra, an Orphan Legume from the Brazilian Caatinga.</title>
        <authorList>
            <person name="Ferreira-Neto J.R.C."/>
            <person name="da Silva M.D."/>
            <person name="Binneck E."/>
            <person name="de Melo N.F."/>
            <person name="da Silva R.H."/>
            <person name="de Melo A.L.T.M."/>
            <person name="Pandolfi V."/>
            <person name="Bustamante F.O."/>
            <person name="Brasileiro-Vidal A.C."/>
            <person name="Benko-Iseppon A.M."/>
        </authorList>
    </citation>
    <scope>NUCLEOTIDE SEQUENCE [LARGE SCALE GENOMIC DNA]</scope>
    <source>
        <tissue evidence="1">Leaves</tissue>
    </source>
</reference>
<keyword evidence="2" id="KW-1185">Reference proteome</keyword>
<comment type="caution">
    <text evidence="1">The sequence shown here is derived from an EMBL/GenBank/DDBJ whole genome shotgun (WGS) entry which is preliminary data.</text>
</comment>
<accession>A0ABU6YUF1</accession>
<evidence type="ECO:0000313" key="1">
    <source>
        <dbReference type="EMBL" id="MED6214007.1"/>
    </source>
</evidence>
<dbReference type="Proteomes" id="UP001341840">
    <property type="component" value="Unassembled WGS sequence"/>
</dbReference>
<proteinExistence type="predicted"/>
<feature type="non-terminal residue" evidence="1">
    <location>
        <position position="1"/>
    </location>
</feature>